<protein>
    <submittedName>
        <fullName evidence="1">Uncharacterized protein</fullName>
    </submittedName>
</protein>
<accession>A0A8X6Y9Y0</accession>
<dbReference type="AlphaFoldDB" id="A0A8X6Y9Y0"/>
<gene>
    <name evidence="1" type="ORF">TNIN_77131</name>
</gene>
<reference evidence="1" key="1">
    <citation type="submission" date="2020-08" db="EMBL/GenBank/DDBJ databases">
        <title>Multicomponent nature underlies the extraordinary mechanical properties of spider dragline silk.</title>
        <authorList>
            <person name="Kono N."/>
            <person name="Nakamura H."/>
            <person name="Mori M."/>
            <person name="Yoshida Y."/>
            <person name="Ohtoshi R."/>
            <person name="Malay A.D."/>
            <person name="Moran D.A.P."/>
            <person name="Tomita M."/>
            <person name="Numata K."/>
            <person name="Arakawa K."/>
        </authorList>
    </citation>
    <scope>NUCLEOTIDE SEQUENCE</scope>
</reference>
<proteinExistence type="predicted"/>
<evidence type="ECO:0000313" key="1">
    <source>
        <dbReference type="EMBL" id="GFY66793.1"/>
    </source>
</evidence>
<evidence type="ECO:0000313" key="2">
    <source>
        <dbReference type="Proteomes" id="UP000886998"/>
    </source>
</evidence>
<comment type="caution">
    <text evidence="1">The sequence shown here is derived from an EMBL/GenBank/DDBJ whole genome shotgun (WGS) entry which is preliminary data.</text>
</comment>
<organism evidence="1 2">
    <name type="scientific">Trichonephila inaurata madagascariensis</name>
    <dbReference type="NCBI Taxonomy" id="2747483"/>
    <lineage>
        <taxon>Eukaryota</taxon>
        <taxon>Metazoa</taxon>
        <taxon>Ecdysozoa</taxon>
        <taxon>Arthropoda</taxon>
        <taxon>Chelicerata</taxon>
        <taxon>Arachnida</taxon>
        <taxon>Araneae</taxon>
        <taxon>Araneomorphae</taxon>
        <taxon>Entelegynae</taxon>
        <taxon>Araneoidea</taxon>
        <taxon>Nephilidae</taxon>
        <taxon>Trichonephila</taxon>
        <taxon>Trichonephila inaurata</taxon>
    </lineage>
</organism>
<keyword evidence="2" id="KW-1185">Reference proteome</keyword>
<sequence length="85" mass="9677">MQRCYPDSLSGLMHSLAQGRTRRRSILGSLSQSLVQARLFSEFAYAWRFLGPAGRGLMSNVNFATSKLDTLANRNMTRIRNNRVR</sequence>
<dbReference type="Proteomes" id="UP000886998">
    <property type="component" value="Unassembled WGS sequence"/>
</dbReference>
<name>A0A8X6Y9Y0_9ARAC</name>
<dbReference type="EMBL" id="BMAV01016243">
    <property type="protein sequence ID" value="GFY66793.1"/>
    <property type="molecule type" value="Genomic_DNA"/>
</dbReference>